<keyword evidence="6" id="KW-0597">Phosphoprotein</keyword>
<dbReference type="EC" id="6.1.1.7" evidence="2"/>
<comment type="catalytic activity">
    <reaction evidence="20 21">
        <text>tRNA(Ala) + L-alanine + ATP = L-alanyl-tRNA(Ala) + AMP + diphosphate</text>
        <dbReference type="Rhea" id="RHEA:12540"/>
        <dbReference type="Rhea" id="RHEA-COMP:9657"/>
        <dbReference type="Rhea" id="RHEA-COMP:9923"/>
        <dbReference type="ChEBI" id="CHEBI:30616"/>
        <dbReference type="ChEBI" id="CHEBI:33019"/>
        <dbReference type="ChEBI" id="CHEBI:57972"/>
        <dbReference type="ChEBI" id="CHEBI:78442"/>
        <dbReference type="ChEBI" id="CHEBI:78497"/>
        <dbReference type="ChEBI" id="CHEBI:456215"/>
        <dbReference type="EC" id="6.1.1.7"/>
    </reaction>
</comment>
<dbReference type="Pfam" id="PF01411">
    <property type="entry name" value="tRNA-synt_2c"/>
    <property type="match status" value="1"/>
</dbReference>
<dbReference type="CDD" id="cd00673">
    <property type="entry name" value="AlaRS_core"/>
    <property type="match status" value="1"/>
</dbReference>
<keyword evidence="18" id="KW-0539">Nucleus</keyword>
<feature type="binding site" evidence="21">
    <location>
        <position position="609"/>
    </location>
    <ligand>
        <name>Zn(2+)</name>
        <dbReference type="ChEBI" id="CHEBI:29105"/>
    </ligand>
</feature>
<gene>
    <name evidence="21" type="primary">AARS</name>
    <name evidence="23" type="synonym">aars1</name>
</gene>
<dbReference type="Gene3D" id="3.30.980.10">
    <property type="entry name" value="Threonyl-trna Synthetase, Chain A, domain 2"/>
    <property type="match status" value="1"/>
</dbReference>
<name>H2RPT7_TAKRU</name>
<dbReference type="GO" id="GO:0008270">
    <property type="term" value="F:zinc ion binding"/>
    <property type="evidence" value="ECO:0007669"/>
    <property type="project" value="UniProtKB-UniRule"/>
</dbReference>
<dbReference type="GO" id="GO:0000049">
    <property type="term" value="F:tRNA binding"/>
    <property type="evidence" value="ECO:0007669"/>
    <property type="project" value="UniProtKB-KW"/>
</dbReference>
<dbReference type="GO" id="GO:0005524">
    <property type="term" value="F:ATP binding"/>
    <property type="evidence" value="ECO:0007669"/>
    <property type="project" value="UniProtKB-UniRule"/>
</dbReference>
<keyword evidence="11 21" id="KW-0862">Zinc</keyword>
<evidence type="ECO:0000256" key="11">
    <source>
        <dbReference type="ARBA" id="ARBA00022833"/>
    </source>
</evidence>
<evidence type="ECO:0000256" key="5">
    <source>
        <dbReference type="ARBA" id="ARBA00022490"/>
    </source>
</evidence>
<dbReference type="PRINTS" id="PR00980">
    <property type="entry name" value="TRNASYNTHALA"/>
</dbReference>
<dbReference type="PROSITE" id="PS50860">
    <property type="entry name" value="AA_TRNA_LIGASE_II_ALA"/>
    <property type="match status" value="1"/>
</dbReference>
<evidence type="ECO:0000256" key="4">
    <source>
        <dbReference type="ARBA" id="ARBA00022481"/>
    </source>
</evidence>
<dbReference type="InterPro" id="IPR018163">
    <property type="entry name" value="Thr/Ala-tRNA-synth_IIc_edit"/>
</dbReference>
<keyword evidence="15 21" id="KW-0648">Protein biosynthesis</keyword>
<keyword evidence="4" id="KW-0488">Methylation</keyword>
<dbReference type="SUPFAM" id="SSF50447">
    <property type="entry name" value="Translation proteins"/>
    <property type="match status" value="1"/>
</dbReference>
<dbReference type="Gene3D" id="3.30.930.10">
    <property type="entry name" value="Bira Bifunctional Protein, Domain 2"/>
    <property type="match status" value="1"/>
</dbReference>
<dbReference type="Proteomes" id="UP000005226">
    <property type="component" value="Unplaced"/>
</dbReference>
<evidence type="ECO:0000256" key="8">
    <source>
        <dbReference type="ARBA" id="ARBA00022598"/>
    </source>
</evidence>
<dbReference type="eggNOG" id="KOG0188">
    <property type="taxonomic scope" value="Eukaryota"/>
</dbReference>
<keyword evidence="7 21" id="KW-0820">tRNA-binding</keyword>
<dbReference type="GO" id="GO:0006419">
    <property type="term" value="P:alanyl-tRNA aminoacylation"/>
    <property type="evidence" value="ECO:0007669"/>
    <property type="project" value="InterPro"/>
</dbReference>
<dbReference type="Gene3D" id="3.10.310.40">
    <property type="match status" value="1"/>
</dbReference>
<dbReference type="GeneTree" id="ENSGT00940000157335"/>
<reference evidence="23" key="1">
    <citation type="journal article" date="2011" name="Genome Biol. Evol.">
        <title>Integration of the genetic map and genome assembly of fugu facilitates insights into distinct features of genome evolution in teleosts and mammals.</title>
        <authorList>
            <person name="Kai W."/>
            <person name="Kikuchi K."/>
            <person name="Tohari S."/>
            <person name="Chew A.K."/>
            <person name="Tay A."/>
            <person name="Fujiwara A."/>
            <person name="Hosoya S."/>
            <person name="Suetake H."/>
            <person name="Naruse K."/>
            <person name="Brenner S."/>
            <person name="Suzuki Y."/>
            <person name="Venkatesh B."/>
        </authorList>
    </citation>
    <scope>NUCLEOTIDE SEQUENCE [LARGE SCALE GENOMIC DNA]</scope>
</reference>
<dbReference type="Pfam" id="PF02272">
    <property type="entry name" value="DHHA1"/>
    <property type="match status" value="1"/>
</dbReference>
<dbReference type="InterPro" id="IPR003156">
    <property type="entry name" value="DHHA1_dom"/>
</dbReference>
<dbReference type="SMART" id="SM00863">
    <property type="entry name" value="tRNA_SAD"/>
    <property type="match status" value="1"/>
</dbReference>
<feature type="binding site" evidence="21">
    <location>
        <position position="605"/>
    </location>
    <ligand>
        <name>Zn(2+)</name>
        <dbReference type="ChEBI" id="CHEBI:29105"/>
    </ligand>
</feature>
<dbReference type="GO" id="GO:0004813">
    <property type="term" value="F:alanine-tRNA ligase activity"/>
    <property type="evidence" value="ECO:0007669"/>
    <property type="project" value="UniProtKB-UniRule"/>
</dbReference>
<feature type="domain" description="Alanyl-transfer RNA synthetases family profile" evidence="22">
    <location>
        <begin position="5"/>
        <end position="766"/>
    </location>
</feature>
<evidence type="ECO:0000256" key="2">
    <source>
        <dbReference type="ARBA" id="ARBA00013168"/>
    </source>
</evidence>
<evidence type="ECO:0000256" key="19">
    <source>
        <dbReference type="ARBA" id="ARBA00047209"/>
    </source>
</evidence>
<dbReference type="FunFam" id="3.30.930.10:FF:000011">
    <property type="entry name" value="Alanine--tRNA ligase, cytoplasmic"/>
    <property type="match status" value="1"/>
</dbReference>
<accession>H2RPT7</accession>
<evidence type="ECO:0000256" key="3">
    <source>
        <dbReference type="ARBA" id="ARBA00017959"/>
    </source>
</evidence>
<dbReference type="InterPro" id="IPR009000">
    <property type="entry name" value="Transl_B-barrel_sf"/>
</dbReference>
<dbReference type="InterPro" id="IPR018164">
    <property type="entry name" value="Ala-tRNA-synth_IIc_N"/>
</dbReference>
<keyword evidence="5" id="KW-0963">Cytoplasm</keyword>
<dbReference type="SUPFAM" id="SSF55681">
    <property type="entry name" value="Class II aaRS and biotin synthetases"/>
    <property type="match status" value="1"/>
</dbReference>
<reference evidence="23" key="2">
    <citation type="submission" date="2025-08" db="UniProtKB">
        <authorList>
            <consortium name="Ensembl"/>
        </authorList>
    </citation>
    <scope>IDENTIFICATION</scope>
</reference>
<evidence type="ECO:0000256" key="20">
    <source>
        <dbReference type="ARBA" id="ARBA00048300"/>
    </source>
</evidence>
<dbReference type="HAMAP" id="MF_00036_B">
    <property type="entry name" value="Ala_tRNA_synth_B"/>
    <property type="match status" value="1"/>
</dbReference>
<evidence type="ECO:0000256" key="7">
    <source>
        <dbReference type="ARBA" id="ARBA00022555"/>
    </source>
</evidence>
<evidence type="ECO:0000256" key="15">
    <source>
        <dbReference type="ARBA" id="ARBA00022917"/>
    </source>
</evidence>
<dbReference type="STRING" id="31033.ENSTRUP00000002151"/>
<keyword evidence="17 21" id="KW-0030">Aminoacyl-tRNA synthetase</keyword>
<dbReference type="GO" id="GO:0002161">
    <property type="term" value="F:aminoacyl-tRNA deacylase activity"/>
    <property type="evidence" value="ECO:0007669"/>
    <property type="project" value="TreeGrafter"/>
</dbReference>
<comment type="subunit">
    <text evidence="21">Monomer. Interacts with ANKRD16; the interaction is direct.</text>
</comment>
<comment type="function">
    <text evidence="21">Catalyzes the attachment of alanine to tRNA(Ala) in a two-step reaction: alanine is first activated by ATP to form Ala-AMP and then transferred to the acceptor end of tRNA(Ala). Also edits incorrectly charged tRNA(Ala) via its editing domain.</text>
</comment>
<keyword evidence="9 21" id="KW-0479">Metal-binding</keyword>
<dbReference type="FunCoup" id="H2RPT7">
    <property type="interactions" value="1341"/>
</dbReference>
<evidence type="ECO:0000256" key="18">
    <source>
        <dbReference type="ARBA" id="ARBA00023242"/>
    </source>
</evidence>
<keyword evidence="12 21" id="KW-0067">ATP-binding</keyword>
<protein>
    <recommendedName>
        <fullName evidence="3">Alanine--tRNA ligase</fullName>
        <ecNumber evidence="2">6.1.1.7</ecNumber>
    </recommendedName>
    <alternativeName>
        <fullName evidence="19">Protein lactyltransferase AARS1</fullName>
    </alternativeName>
</protein>
<sequence>MDSTLTAAQIRQKFIDFFLRHEHSYVHSSATVPLDDPTLLFANAGMNQFKPIFLNTIDPSHPMAKLRRAANTQKCIRAGGKHNDLDDVGKDVYHHTFFEMLGSWSFGDYFKQLACKMALELLTQEFGISIDRLYVTYFGGSEEAGLEADLECKQLWINLGMDEARILPGSMKDNFWEMGDTGPCGPCSEIHYDRIGGRDASHLVNMDDPNVLEIWNLVFIQFNRESESVLKPLPKKSIDTGMGLERLVSVLQNKMSNYDTDLFLPYFEAIQQGTGARPYTGKVGAEDVDGIDMAYRVLADHARTLTIALSDGGRPDNTGRGYVLRRILRRAVRYSHEKLGAQRGFFASLVDVVVKSLGDAFPELRKDPEMVKDVINEEEVQFLKTLSRGRRILDRKIISLGESKTVPGDTAWLLYDTYGFPLDLTSLIAEEKGLNVDLAAFEEEKKAAQLKSQGKGAGDEDHIMLDIYAIEELRTKGVAATDDSLKYRYSSDERGQYEFQPASATVLALRRDRTFCTEVSSGQECGVLLDQTSFYAEQGGQTFDEGFMVREDDSTGDRMEFTVKNTQVRGGYVLHVGTVYGTLKLGDQVTLHVDEARRRLVMSNHTATHILNFALRGVLGEADQRGSLVAPDRLRFDFTAKGALSTGEVRRTEEIACALIKEAKTVYALDAPLAQAKAIQGLRAVFDETYPDPVRVVSIGIPVEELLKDPDSTAGSLTSIEFCGGTHLQNSAHAAPFVIVSEEAIAKGIRRIVAVTGGEAQKAQRKAEVLHQALSALSAKVQQQAAPNKDVQKEIADMTESVGTAVISQWRKDEMREAVKGLKKVMDDLDRSYKADIQKRVLEKTSEVIQNKPNQPLLIMEMETGASAKALNESLKLLKSQSPQTAAMLFTVDPDAGKVTCLCQVPQEVASRGLKASEWVQELCPLLDGKGGGKDMSAQATGKNTQGLQEALQGCLVVL</sequence>
<keyword evidence="13" id="KW-0832">Ubl conjugation</keyword>
<evidence type="ECO:0000256" key="10">
    <source>
        <dbReference type="ARBA" id="ARBA00022741"/>
    </source>
</evidence>
<evidence type="ECO:0000256" key="1">
    <source>
        <dbReference type="ARBA" id="ARBA00008429"/>
    </source>
</evidence>
<dbReference type="GO" id="GO:0005739">
    <property type="term" value="C:mitochondrion"/>
    <property type="evidence" value="ECO:0007669"/>
    <property type="project" value="TreeGrafter"/>
</dbReference>
<evidence type="ECO:0000313" key="23">
    <source>
        <dbReference type="Ensembl" id="ENSTRUP00000002151.3"/>
    </source>
</evidence>
<feature type="binding site" evidence="21">
    <location>
        <position position="727"/>
    </location>
    <ligand>
        <name>Zn(2+)</name>
        <dbReference type="ChEBI" id="CHEBI:29105"/>
    </ligand>
</feature>
<keyword evidence="16" id="KW-0007">Acetylation</keyword>
<evidence type="ECO:0000256" key="13">
    <source>
        <dbReference type="ARBA" id="ARBA00022843"/>
    </source>
</evidence>
<dbReference type="HOGENOM" id="CLU_004485_5_0_1"/>
<reference evidence="23" key="3">
    <citation type="submission" date="2025-09" db="UniProtKB">
        <authorList>
            <consortium name="Ensembl"/>
        </authorList>
    </citation>
    <scope>IDENTIFICATION</scope>
</reference>
<evidence type="ECO:0000256" key="16">
    <source>
        <dbReference type="ARBA" id="ARBA00022990"/>
    </source>
</evidence>
<keyword evidence="10 21" id="KW-0547">Nucleotide-binding</keyword>
<dbReference type="PANTHER" id="PTHR11777">
    <property type="entry name" value="ALANYL-TRNA SYNTHETASE"/>
    <property type="match status" value="1"/>
</dbReference>
<dbReference type="FunFam" id="3.30.980.10:FF:000004">
    <property type="entry name" value="Alanine--tRNA ligase, cytoplasmic"/>
    <property type="match status" value="1"/>
</dbReference>
<proteinExistence type="inferred from homology"/>
<dbReference type="SUPFAM" id="SSF55186">
    <property type="entry name" value="ThrRS/AlaRS common domain"/>
    <property type="match status" value="1"/>
</dbReference>
<dbReference type="PANTHER" id="PTHR11777:SF36">
    <property type="entry name" value="ALANINE--TRNA LIGASE, CYTOPLASMIC"/>
    <property type="match status" value="1"/>
</dbReference>
<dbReference type="InterPro" id="IPR002318">
    <property type="entry name" value="Ala-tRNA-lgiase_IIc"/>
</dbReference>
<dbReference type="InParanoid" id="H2RPT7"/>
<evidence type="ECO:0000256" key="21">
    <source>
        <dbReference type="HAMAP-Rule" id="MF_03133"/>
    </source>
</evidence>
<evidence type="ECO:0000256" key="17">
    <source>
        <dbReference type="ARBA" id="ARBA00023146"/>
    </source>
</evidence>
<dbReference type="InterPro" id="IPR023033">
    <property type="entry name" value="Ala_tRNA_ligase_euk/bac"/>
</dbReference>
<comment type="similarity">
    <text evidence="1">Belongs to the class-II aminoacyl-tRNA synthetase family. Alax-L subfamily.</text>
</comment>
<keyword evidence="24" id="KW-1185">Reference proteome</keyword>
<keyword evidence="14 21" id="KW-0694">RNA-binding</keyword>
<dbReference type="AlphaFoldDB" id="H2RPT7"/>
<dbReference type="FunFam" id="2.40.30.130:FF:000002">
    <property type="entry name" value="alanine--tRNA ligase, cytoplasmic"/>
    <property type="match status" value="1"/>
</dbReference>
<dbReference type="InterPro" id="IPR018165">
    <property type="entry name" value="Ala-tRNA-synth_IIc_core"/>
</dbReference>
<organism evidence="23 24">
    <name type="scientific">Takifugu rubripes</name>
    <name type="common">Japanese pufferfish</name>
    <name type="synonym">Fugu rubripes</name>
    <dbReference type="NCBI Taxonomy" id="31033"/>
    <lineage>
        <taxon>Eukaryota</taxon>
        <taxon>Metazoa</taxon>
        <taxon>Chordata</taxon>
        <taxon>Craniata</taxon>
        <taxon>Vertebrata</taxon>
        <taxon>Euteleostomi</taxon>
        <taxon>Actinopterygii</taxon>
        <taxon>Neopterygii</taxon>
        <taxon>Teleostei</taxon>
        <taxon>Neoteleostei</taxon>
        <taxon>Acanthomorphata</taxon>
        <taxon>Eupercaria</taxon>
        <taxon>Tetraodontiformes</taxon>
        <taxon>Tetradontoidea</taxon>
        <taxon>Tetraodontidae</taxon>
        <taxon>Takifugu</taxon>
    </lineage>
</organism>
<comment type="domain">
    <text evidence="21">Consists of three domains; the N-terminal catalytic domain, the editing domain and the C-terminal C-Ala domain. The editing domain removes incorrectly charged amino acids, while the C-Ala domain, along with tRNA(Ala), serves as a bridge to cooperatively bring together the editing and aminoacylation centers thus stimulating deacylation of misacylated tRNAs.</text>
</comment>
<feature type="binding site" evidence="21">
    <location>
        <position position="723"/>
    </location>
    <ligand>
        <name>Zn(2+)</name>
        <dbReference type="ChEBI" id="CHEBI:29105"/>
    </ligand>
</feature>
<dbReference type="Ensembl" id="ENSTRUT00000002160.3">
    <property type="protein sequence ID" value="ENSTRUP00000002151.3"/>
    <property type="gene ID" value="ENSTRUG00000000907.3"/>
</dbReference>
<evidence type="ECO:0000256" key="6">
    <source>
        <dbReference type="ARBA" id="ARBA00022553"/>
    </source>
</evidence>
<evidence type="ECO:0000256" key="14">
    <source>
        <dbReference type="ARBA" id="ARBA00022884"/>
    </source>
</evidence>
<dbReference type="OMA" id="NKKDNFW"/>
<dbReference type="InterPro" id="IPR050058">
    <property type="entry name" value="Ala-tRNA_ligase"/>
</dbReference>
<dbReference type="InterPro" id="IPR018162">
    <property type="entry name" value="Ala-tRNA-ligase_IIc_anticod-bd"/>
</dbReference>
<evidence type="ECO:0000256" key="12">
    <source>
        <dbReference type="ARBA" id="ARBA00022840"/>
    </source>
</evidence>
<comment type="cofactor">
    <cofactor evidence="21">
        <name>Zn(2+)</name>
        <dbReference type="ChEBI" id="CHEBI:29105"/>
    </cofactor>
    <text evidence="21">Binds 1 zinc ion per subunit.</text>
</comment>
<dbReference type="SUPFAM" id="SSF101353">
    <property type="entry name" value="Putative anticodon-binding domain of alanyl-tRNA synthetase (AlaRS)"/>
    <property type="match status" value="1"/>
</dbReference>
<dbReference type="InterPro" id="IPR045864">
    <property type="entry name" value="aa-tRNA-synth_II/BPL/LPL"/>
</dbReference>
<keyword evidence="8 21" id="KW-0436">Ligase</keyword>
<dbReference type="Gene3D" id="2.40.30.130">
    <property type="match status" value="1"/>
</dbReference>
<evidence type="ECO:0000313" key="24">
    <source>
        <dbReference type="Proteomes" id="UP000005226"/>
    </source>
</evidence>
<evidence type="ECO:0000259" key="22">
    <source>
        <dbReference type="PROSITE" id="PS50860"/>
    </source>
</evidence>
<dbReference type="NCBIfam" id="TIGR00344">
    <property type="entry name" value="alaS"/>
    <property type="match status" value="1"/>
</dbReference>
<dbReference type="Pfam" id="PF07973">
    <property type="entry name" value="tRNA_SAD"/>
    <property type="match status" value="1"/>
</dbReference>
<evidence type="ECO:0000256" key="9">
    <source>
        <dbReference type="ARBA" id="ARBA00022723"/>
    </source>
</evidence>
<dbReference type="FunFam" id="3.10.310.40:FF:000002">
    <property type="entry name" value="alanine--tRNA ligase, cytoplasmic"/>
    <property type="match status" value="1"/>
</dbReference>
<dbReference type="InterPro" id="IPR012947">
    <property type="entry name" value="tRNA_SAD"/>
</dbReference>